<dbReference type="Proteomes" id="UP001056978">
    <property type="component" value="Chromosome 3"/>
</dbReference>
<name>A0ACB9YE30_PLABR</name>
<protein>
    <submittedName>
        <fullName evidence="1">Uncharacterized protein</fullName>
    </submittedName>
</protein>
<comment type="caution">
    <text evidence="1">The sequence shown here is derived from an EMBL/GenBank/DDBJ whole genome shotgun (WGS) entry which is preliminary data.</text>
</comment>
<gene>
    <name evidence="1" type="ORF">MKS88_000898</name>
</gene>
<proteinExistence type="predicted"/>
<organism evidence="1 2">
    <name type="scientific">Plasmodium brasilianum</name>
    <dbReference type="NCBI Taxonomy" id="5824"/>
    <lineage>
        <taxon>Eukaryota</taxon>
        <taxon>Sar</taxon>
        <taxon>Alveolata</taxon>
        <taxon>Apicomplexa</taxon>
        <taxon>Aconoidasida</taxon>
        <taxon>Haemosporida</taxon>
        <taxon>Plasmodiidae</taxon>
        <taxon>Plasmodium</taxon>
        <taxon>Plasmodium (Plasmodium)</taxon>
    </lineage>
</organism>
<accession>A0ACB9YE30</accession>
<dbReference type="EMBL" id="CM043771">
    <property type="protein sequence ID" value="KAI4840665.1"/>
    <property type="molecule type" value="Genomic_DNA"/>
</dbReference>
<keyword evidence="2" id="KW-1185">Reference proteome</keyword>
<reference evidence="1" key="1">
    <citation type="submission" date="2022-06" db="EMBL/GenBank/DDBJ databases">
        <title>The First Complete Genome of the Simian Malaria Parasite Plasmodium brasilianum.</title>
        <authorList>
            <person name="Bajic M."/>
            <person name="Ravishankar S."/>
        </authorList>
    </citation>
    <scope>NUCLEOTIDE SEQUENCE</scope>
    <source>
        <strain evidence="1">Bolivian I</strain>
    </source>
</reference>
<sequence>MHVKIPLPFISTPTDVPTLAKRMSLFDGMLIKSFERKEGKKYSNENKKNSSKKADIGRNDNTKKNDSNTSECDPGKEKKKKDPYHDLVELLPSYYVNNQYDHNISIDRDDNISRQAVGNNFNPSDNKNATNMSRNFEELNEIDSVSFNSVYYENENNAYKYPDHVHNYDNEKDSSNRLRNESNGHNYVGICRRNSNESSMAILEDDLRKEDPTMAKRKYTIRSFTDEDKVGKEGEEEEEEYFTHNDKEQLNDMLTRIEKVFKNNTGHFNVNDVKEIFEKLFENRVRKKMLITLYYYICHSYMNRKILNLKEEYICDMLIYKFLLNVHKIRKKRKRYKEQEKIMIINEKLDVADVIQNKIHKYSSVLMQNENYITQMFEKKKYIYSINRMLKNYVHNILNVILHNIIILKKNRKKNQRKYLDEKKKELLNQELKIIEKEKEVIKEEQDIQEREKKIQKENEDICKSEEVISVKYDQQINKINEDINLMDVNIKELEKKIELIKIEKLNALKRRNQIEGEKQIELGLVLQKKSKIHTSMNFLKNTLELVNEKKTFIINEKERMKEDSAILCTIYKRWNEKFFLTNQLISALRKSIERFSKDYDHMSISDCHSITVSTTNGNPLISDGKSVQPVEQQIQQGKNENTNIQMVESNVSETQNMVPYYEQNEGKSKGAQKYYSYDKGQIVDNEQNNDIQNFGKIKERCKNVVININVSYSIKKIYFLKKKILELEKVCNYVKEKKKKLMIDINQCNCELDNINIKKENLKNKKKILLKSKMLNEVKNTINEFDELLKTENTILKQLENSKNDMTSLKKQYLIYKEKKERVKKKLSLQERKLLKSEMEYVERFLSSVQLDEKIKWQFIESNDLTKTSQNCMIVKEGEAEQERNNEEIRNMVKVDSSCGKEEKVKDCVAQIRCYKNGEEMNARRKEENSGDKENFLFSEDSDDTEKERNLRQDVKSLLHELENGSSGSEKEEISNDEKEDVEVEIDKDNENVGGVESGKGSDDDGELDTDEAKNSENKNTESQSSQDERGEGEKEGEEEQQQQQQSGHSEGEQKDKVGTDESCTCQQKYKKKNILSEENSNNQSMKNQPVQITYDTDSIIINNDPRLSGNYDELLNVMKKLKEGKSDIFEKILERYKTIYSVNENIDYNMLEQEITNFYNDVVKEENILKTKKLSIIKKKKNLLKKYYSYTSDNSDEEELNITLARYYSRMSTNKLKSSTLLKIESKNVEREKKKINNNSISNNNKSSSSNNKSSSSNNKSSSSSNNNNNNNSISNNNNNNSISNNNNNNSNSNSSSNNDNSSNNNKIDNNNNNGSNNSLRKHVSLKIVRKKIDNAHADKNVVVAQGTLREENAKIIKNKILKKVQDASDVVDCLSSSKISNDENKKTVFKKGVHKLNTRKDETNDTDDEDDNENGINNNDNADGNTNSNSKTTTTKKIIRIKKPKEQVINKHSPLNNFNELNAANAEHVGEQYYNSNEKSVKMEDSENEILNSIIEKKSFLITDQPNDVKKKKKNYRKKSAYHGEVKSGGKNGGKCRISNIGRKNTSSSAGKNFEKANNEIGMNKAKLDELMKTHESEISNIKKEKKIQEEKLSIYIQNLNDEMYNLNNKLNDELKEKYKMEEMNEYLKTAKSGLEEKVNTLQKKIDESNELYSLLNEKFVTLEEENKLLLERDEENNLKVQNLEEEKTKLEKKLEEKNILIKKKDETINKYNNEIENYKNVLKSKGEMILLNNSSSTIVDKNSAERNSQKEYINKLTKEKKELTYAFKKQLDLIVILKKQINLLENNKILNITSNEFKKILQD</sequence>
<evidence type="ECO:0000313" key="1">
    <source>
        <dbReference type="EMBL" id="KAI4840665.1"/>
    </source>
</evidence>
<evidence type="ECO:0000313" key="2">
    <source>
        <dbReference type="Proteomes" id="UP001056978"/>
    </source>
</evidence>